<dbReference type="EMBL" id="AEYP01073815">
    <property type="status" value="NOT_ANNOTATED_CDS"/>
    <property type="molecule type" value="Genomic_DNA"/>
</dbReference>
<dbReference type="eggNOG" id="KOG2288">
    <property type="taxonomic scope" value="Eukaryota"/>
</dbReference>
<accession>M3XYL9</accession>
<dbReference type="Ensembl" id="ENSMPUT00000004245.1">
    <property type="protein sequence ID" value="ENSMPUP00000004170.1"/>
    <property type="gene ID" value="ENSMPUG00000004204.1"/>
</dbReference>
<dbReference type="InParanoid" id="M3XYL9"/>
<organism evidence="1">
    <name type="scientific">Mustela putorius furo</name>
    <name type="common">European domestic ferret</name>
    <name type="synonym">Mustela furo</name>
    <dbReference type="NCBI Taxonomy" id="9669"/>
    <lineage>
        <taxon>Eukaryota</taxon>
        <taxon>Metazoa</taxon>
        <taxon>Chordata</taxon>
        <taxon>Craniata</taxon>
        <taxon>Vertebrata</taxon>
        <taxon>Euteleostomi</taxon>
        <taxon>Mammalia</taxon>
        <taxon>Eutheria</taxon>
        <taxon>Laurasiatheria</taxon>
        <taxon>Carnivora</taxon>
        <taxon>Caniformia</taxon>
        <taxon>Musteloidea</taxon>
        <taxon>Mustelidae</taxon>
        <taxon>Mustelinae</taxon>
        <taxon>Mustela</taxon>
    </lineage>
</organism>
<dbReference type="AlphaFoldDB" id="M3XYL9"/>
<reference evidence="1" key="1">
    <citation type="submission" date="2024-06" db="UniProtKB">
        <authorList>
            <consortium name="Ensembl"/>
        </authorList>
    </citation>
    <scope>IDENTIFICATION</scope>
</reference>
<dbReference type="OMA" id="YLVTHQQ"/>
<dbReference type="HOGENOM" id="CLU_046589_0_0_1"/>
<sequence length="212" mass="24160">ACFMVGTGSLGAGEIYALRHEQAQHGDLLLLPTMHNAYKNLTAKVLALAKHMAFKPVLTVDFLLQLDRQLAKLHMCDPVHCSHLYQRCEATWLLCNYSLPYVLGGGYVFSSNLMHYLQLSHTCACDTVSRCSQVPGWCLPGNPDYYSKYKYCGCNNQYLVTHKQSLENMLEKHDTLTQEAYLYKQEVQLWLSDIYDWSPPPSQCCQRKEGIP</sequence>
<dbReference type="STRING" id="9669.ENSMPUP00000004170"/>
<name>M3XYL9_MUSPF</name>
<protein>
    <submittedName>
        <fullName evidence="1">Uncharacterized protein</fullName>
    </submittedName>
</protein>
<proteinExistence type="predicted"/>
<evidence type="ECO:0000313" key="1">
    <source>
        <dbReference type="Ensembl" id="ENSMPUP00000004170.1"/>
    </source>
</evidence>